<evidence type="ECO:0008006" key="4">
    <source>
        <dbReference type="Google" id="ProtNLM"/>
    </source>
</evidence>
<accession>A0A1M6EAQ1</accession>
<sequence length="122" mass="12305">MTPRPILALTLAALLAGCGGGTSFDQTMFDIGLASEPPPPPEPEPLPARVVAALPPGAPESTVFRSGDGCYLFSVEVTEPRTGYPVRDSAGNPICDGDVPPAVASAPEAPVVAPGADQVALQ</sequence>
<dbReference type="PROSITE" id="PS51257">
    <property type="entry name" value="PROKAR_LIPOPROTEIN"/>
    <property type="match status" value="1"/>
</dbReference>
<name>A0A1M6EAQ1_9RHOB</name>
<dbReference type="Proteomes" id="UP000184292">
    <property type="component" value="Unassembled WGS sequence"/>
</dbReference>
<dbReference type="STRING" id="1447782.SAMN05444417_1901"/>
<keyword evidence="3" id="KW-1185">Reference proteome</keyword>
<organism evidence="2 3">
    <name type="scientific">Wenxinia saemankumensis</name>
    <dbReference type="NCBI Taxonomy" id="1447782"/>
    <lineage>
        <taxon>Bacteria</taxon>
        <taxon>Pseudomonadati</taxon>
        <taxon>Pseudomonadota</taxon>
        <taxon>Alphaproteobacteria</taxon>
        <taxon>Rhodobacterales</taxon>
        <taxon>Roseobacteraceae</taxon>
        <taxon>Wenxinia</taxon>
    </lineage>
</organism>
<evidence type="ECO:0000256" key="1">
    <source>
        <dbReference type="SAM" id="SignalP"/>
    </source>
</evidence>
<dbReference type="EMBL" id="FQYO01000003">
    <property type="protein sequence ID" value="SHI82449.1"/>
    <property type="molecule type" value="Genomic_DNA"/>
</dbReference>
<protein>
    <recommendedName>
        <fullName evidence="4">Lipoprotein</fullName>
    </recommendedName>
</protein>
<evidence type="ECO:0000313" key="3">
    <source>
        <dbReference type="Proteomes" id="UP000184292"/>
    </source>
</evidence>
<gene>
    <name evidence="2" type="ORF">SAMN05444417_1901</name>
</gene>
<dbReference type="RefSeq" id="WP_073329082.1">
    <property type="nucleotide sequence ID" value="NZ_FQYO01000003.1"/>
</dbReference>
<dbReference type="AlphaFoldDB" id="A0A1M6EAQ1"/>
<keyword evidence="1" id="KW-0732">Signal</keyword>
<reference evidence="2 3" key="1">
    <citation type="submission" date="2016-11" db="EMBL/GenBank/DDBJ databases">
        <authorList>
            <person name="Jaros S."/>
            <person name="Januszkiewicz K."/>
            <person name="Wedrychowicz H."/>
        </authorList>
    </citation>
    <scope>NUCLEOTIDE SEQUENCE [LARGE SCALE GENOMIC DNA]</scope>
    <source>
        <strain evidence="2 3">DSM 100565</strain>
    </source>
</reference>
<feature type="signal peptide" evidence="1">
    <location>
        <begin position="1"/>
        <end position="23"/>
    </location>
</feature>
<proteinExistence type="predicted"/>
<feature type="chain" id="PRO_5013133221" description="Lipoprotein" evidence="1">
    <location>
        <begin position="24"/>
        <end position="122"/>
    </location>
</feature>
<evidence type="ECO:0000313" key="2">
    <source>
        <dbReference type="EMBL" id="SHI82449.1"/>
    </source>
</evidence>